<sequence>MTDTTTIPEESNGPLSSNTQTRQVTVITNDVVLEKVGELLSSVGHNIDEYAEIVALAKKLVTK</sequence>
<dbReference type="KEGG" id="ebi:EbC_17030"/>
<keyword evidence="3" id="KW-1185">Reference proteome</keyword>
<dbReference type="Proteomes" id="UP000008793">
    <property type="component" value="Chromosome"/>
</dbReference>
<protein>
    <submittedName>
        <fullName evidence="2">Uncharacterized protein</fullName>
    </submittedName>
</protein>
<name>D8MQX7_ERWBE</name>
<dbReference type="EMBL" id="FP236843">
    <property type="protein sequence ID" value="CAX59234.1"/>
    <property type="molecule type" value="Genomic_DNA"/>
</dbReference>
<dbReference type="AlphaFoldDB" id="D8MQX7"/>
<evidence type="ECO:0000256" key="1">
    <source>
        <dbReference type="SAM" id="MobiDB-lite"/>
    </source>
</evidence>
<evidence type="ECO:0000313" key="2">
    <source>
        <dbReference type="EMBL" id="CAX59234.1"/>
    </source>
</evidence>
<dbReference type="STRING" id="634500.EbC_17030"/>
<reference evidence="2 3" key="1">
    <citation type="journal article" date="2010" name="BMC Genomics">
        <title>Genome comparison of the epiphytic bacteria Erwinia billingiae and E. tasmaniensis with the pear pathogen E. pyrifoliae.</title>
        <authorList>
            <person name="Kube M."/>
            <person name="Migdoll A.M."/>
            <person name="Gehring I."/>
            <person name="Heitmann K."/>
            <person name="Mayer Y."/>
            <person name="Kuhl H."/>
            <person name="Knaust F."/>
            <person name="Geider K."/>
            <person name="Reinhardt R."/>
        </authorList>
    </citation>
    <scope>NUCLEOTIDE SEQUENCE [LARGE SCALE GENOMIC DNA]</scope>
    <source>
        <strain evidence="2 3">Eb661</strain>
    </source>
</reference>
<gene>
    <name evidence="2" type="ordered locus">EbC_17030</name>
</gene>
<proteinExistence type="predicted"/>
<dbReference type="HOGENOM" id="CLU_2878947_0_0_6"/>
<feature type="region of interest" description="Disordered" evidence="1">
    <location>
        <begin position="1"/>
        <end position="21"/>
    </location>
</feature>
<evidence type="ECO:0000313" key="3">
    <source>
        <dbReference type="Proteomes" id="UP000008793"/>
    </source>
</evidence>
<accession>D8MQX7</accession>
<organism evidence="3">
    <name type="scientific">Erwinia billingiae (strain Eb661)</name>
    <dbReference type="NCBI Taxonomy" id="634500"/>
    <lineage>
        <taxon>Bacteria</taxon>
        <taxon>Pseudomonadati</taxon>
        <taxon>Pseudomonadota</taxon>
        <taxon>Gammaproteobacteria</taxon>
        <taxon>Enterobacterales</taxon>
        <taxon>Erwiniaceae</taxon>
        <taxon>Erwinia</taxon>
    </lineage>
</organism>